<dbReference type="Proteomes" id="UP000494206">
    <property type="component" value="Unassembled WGS sequence"/>
</dbReference>
<evidence type="ECO:0000256" key="1">
    <source>
        <dbReference type="SAM" id="MobiDB-lite"/>
    </source>
</evidence>
<protein>
    <submittedName>
        <fullName evidence="2">Uncharacterized protein</fullName>
    </submittedName>
</protein>
<organism evidence="2 3">
    <name type="scientific">Caenorhabditis bovis</name>
    <dbReference type="NCBI Taxonomy" id="2654633"/>
    <lineage>
        <taxon>Eukaryota</taxon>
        <taxon>Metazoa</taxon>
        <taxon>Ecdysozoa</taxon>
        <taxon>Nematoda</taxon>
        <taxon>Chromadorea</taxon>
        <taxon>Rhabditida</taxon>
        <taxon>Rhabditina</taxon>
        <taxon>Rhabditomorpha</taxon>
        <taxon>Rhabditoidea</taxon>
        <taxon>Rhabditidae</taxon>
        <taxon>Peloderinae</taxon>
        <taxon>Caenorhabditis</taxon>
    </lineage>
</organism>
<evidence type="ECO:0000313" key="2">
    <source>
        <dbReference type="EMBL" id="CAB3406944.1"/>
    </source>
</evidence>
<dbReference type="PANTHER" id="PTHR38607">
    <property type="entry name" value="PROTEIN CBG00180-RELATED"/>
    <property type="match status" value="1"/>
</dbReference>
<feature type="region of interest" description="Disordered" evidence="1">
    <location>
        <begin position="703"/>
        <end position="736"/>
    </location>
</feature>
<proteinExistence type="predicted"/>
<gene>
    <name evidence="2" type="ORF">CBOVIS_LOCUS8941</name>
</gene>
<feature type="compositionally biased region" description="Basic and acidic residues" evidence="1">
    <location>
        <begin position="52"/>
        <end position="71"/>
    </location>
</feature>
<feature type="compositionally biased region" description="Basic residues" evidence="1">
    <location>
        <begin position="722"/>
        <end position="734"/>
    </location>
</feature>
<dbReference type="PANTHER" id="PTHR38607:SF1">
    <property type="entry name" value="MABP DOMAIN-CONTAINING PROTEIN-RELATED"/>
    <property type="match status" value="1"/>
</dbReference>
<name>A0A8S1F380_9PELO</name>
<dbReference type="EMBL" id="CADEPM010000005">
    <property type="protein sequence ID" value="CAB3406944.1"/>
    <property type="molecule type" value="Genomic_DNA"/>
</dbReference>
<evidence type="ECO:0000313" key="3">
    <source>
        <dbReference type="Proteomes" id="UP000494206"/>
    </source>
</evidence>
<reference evidence="2 3" key="1">
    <citation type="submission" date="2020-04" db="EMBL/GenBank/DDBJ databases">
        <authorList>
            <person name="Laetsch R D."/>
            <person name="Stevens L."/>
            <person name="Kumar S."/>
            <person name="Blaxter L. M."/>
        </authorList>
    </citation>
    <scope>NUCLEOTIDE SEQUENCE [LARGE SCALE GENOMIC DNA]</scope>
</reference>
<sequence>MNADEKSADEADREQLKDGHPPKPPRAIDYAENKEEATPTLEQSVTISQETVIEKNEPSGDQSDRVSHKTIPETGTTSRKSSTDEKRSNKLVIRLTLGESKTNLNELDDAEEWIGILVSHTQGSEYLGWRVRRTGANELCRIIVENCSCCNANYLGKWIKCNVKSEPEGKYTSSGEIQVLPNMFQCRINQKMVELKVDATYRKTDVLTGQQQFFNDVFGNIKGINRHIDTFKNPTMIWIYLNRRTMDWKISSYQDDLLPVAHKSVVGVVKFSNGDSYYVGVKGMKDVRLLKTHCAPYVDWIGKSVAFLAIFDEKSDELVSFGDCVEIQTRKNDEEIEVLVDLEFEKLDENDTNVYRNPEIGRIIDPHRKLAKDQKSAWIIQHFDDSSSIKWRTASNQNLAENRVSLSESATKRIENEENVPQVTGFVAYWLGNSRYLIWNADLKNLQNIRIENEQNYLGKWINFDLPSPEDQTEQLNVTGEVRILPDVFQHRFDLNSAEIRVDVTFCKTDILTESPIFLNAVFGYIKGKNQQLDVEKLPGMAWIFLDYKTKEWRICEFQTDKRPLKLVGLVVRESNDESYEVEVEGLSHVRLLKEHCIPNSEIIGKSVTFWAIPESDTDHYVSFRKCTVVKSRKRNGELEVFVDVSRNDELDVLVNEDLGFIEDKDLILAKDQTSVWIKKSSTTPLAHWELADLQGEYVEEPPAVQKVNGDVEAEVKEPSTKKKKSKKSKKAKTEKKSFLKSLNCFTKNN</sequence>
<dbReference type="AlphaFoldDB" id="A0A8S1F380"/>
<feature type="compositionally biased region" description="Basic and acidic residues" evidence="1">
    <location>
        <begin position="1"/>
        <end position="21"/>
    </location>
</feature>
<keyword evidence="3" id="KW-1185">Reference proteome</keyword>
<accession>A0A8S1F380</accession>
<feature type="region of interest" description="Disordered" evidence="1">
    <location>
        <begin position="1"/>
        <end position="87"/>
    </location>
</feature>
<comment type="caution">
    <text evidence="2">The sequence shown here is derived from an EMBL/GenBank/DDBJ whole genome shotgun (WGS) entry which is preliminary data.</text>
</comment>
<feature type="compositionally biased region" description="Polar residues" evidence="1">
    <location>
        <begin position="40"/>
        <end position="51"/>
    </location>
</feature>